<name>A0A2J6Q9C7_9HELO</name>
<feature type="domain" description="Heterokaryon incompatibility" evidence="1">
    <location>
        <begin position="200"/>
        <end position="332"/>
    </location>
</feature>
<evidence type="ECO:0000313" key="3">
    <source>
        <dbReference type="Proteomes" id="UP000235672"/>
    </source>
</evidence>
<gene>
    <name evidence="2" type="ORF">NA56DRAFT_76840</name>
</gene>
<dbReference type="Pfam" id="PF06985">
    <property type="entry name" value="HET"/>
    <property type="match status" value="1"/>
</dbReference>
<dbReference type="EMBL" id="KZ613476">
    <property type="protein sequence ID" value="PMD22854.1"/>
    <property type="molecule type" value="Genomic_DNA"/>
</dbReference>
<protein>
    <submittedName>
        <fullName evidence="2">HET-domain-containing protein</fullName>
    </submittedName>
</protein>
<dbReference type="PANTHER" id="PTHR33112:SF1">
    <property type="entry name" value="HETEROKARYON INCOMPATIBILITY DOMAIN-CONTAINING PROTEIN"/>
    <property type="match status" value="1"/>
</dbReference>
<dbReference type="AlphaFoldDB" id="A0A2J6Q9C7"/>
<dbReference type="PANTHER" id="PTHR33112">
    <property type="entry name" value="DOMAIN PROTEIN, PUTATIVE-RELATED"/>
    <property type="match status" value="1"/>
</dbReference>
<evidence type="ECO:0000259" key="1">
    <source>
        <dbReference type="Pfam" id="PF06985"/>
    </source>
</evidence>
<proteinExistence type="predicted"/>
<dbReference type="STRING" id="1745343.A0A2J6Q9C7"/>
<reference evidence="2 3" key="1">
    <citation type="submission" date="2016-05" db="EMBL/GenBank/DDBJ databases">
        <title>A degradative enzymes factory behind the ericoid mycorrhizal symbiosis.</title>
        <authorList>
            <consortium name="DOE Joint Genome Institute"/>
            <person name="Martino E."/>
            <person name="Morin E."/>
            <person name="Grelet G."/>
            <person name="Kuo A."/>
            <person name="Kohler A."/>
            <person name="Daghino S."/>
            <person name="Barry K."/>
            <person name="Choi C."/>
            <person name="Cichocki N."/>
            <person name="Clum A."/>
            <person name="Copeland A."/>
            <person name="Hainaut M."/>
            <person name="Haridas S."/>
            <person name="Labutti K."/>
            <person name="Lindquist E."/>
            <person name="Lipzen A."/>
            <person name="Khouja H.-R."/>
            <person name="Murat C."/>
            <person name="Ohm R."/>
            <person name="Olson A."/>
            <person name="Spatafora J."/>
            <person name="Veneault-Fourrey C."/>
            <person name="Henrissat B."/>
            <person name="Grigoriev I."/>
            <person name="Martin F."/>
            <person name="Perotto S."/>
        </authorList>
    </citation>
    <scope>NUCLEOTIDE SEQUENCE [LARGE SCALE GENOMIC DNA]</scope>
    <source>
        <strain evidence="2 3">UAMH 7357</strain>
    </source>
</reference>
<dbReference type="InterPro" id="IPR010730">
    <property type="entry name" value="HET"/>
</dbReference>
<organism evidence="2 3">
    <name type="scientific">Hyaloscypha hepaticicola</name>
    <dbReference type="NCBI Taxonomy" id="2082293"/>
    <lineage>
        <taxon>Eukaryota</taxon>
        <taxon>Fungi</taxon>
        <taxon>Dikarya</taxon>
        <taxon>Ascomycota</taxon>
        <taxon>Pezizomycotina</taxon>
        <taxon>Leotiomycetes</taxon>
        <taxon>Helotiales</taxon>
        <taxon>Hyaloscyphaceae</taxon>
        <taxon>Hyaloscypha</taxon>
    </lineage>
</organism>
<dbReference type="OrthoDB" id="5428863at2759"/>
<dbReference type="Proteomes" id="UP000235672">
    <property type="component" value="Unassembled WGS sequence"/>
</dbReference>
<sequence length="674" mass="76577">MGKAGIPVPGICDDCKNIDFEEISRAPTKWLAPWMCPWQRICVLDWIHYSKDCPLCDIFIQATSRGSAPPETHPQPTSNCKPSLVSRRASTYFDINPGRYDYSVLGIAECEDNEEIETWTEPLALLLRTSARHNYELKGPRGRLIENPIDWRAVQRWIHFCDEEHATSCIFEPESALKGLKFIDCETLRIVSSSGKPPPYVTLSYLWGRAGGLKEGSLSEDMPLVVEDAIKVVKKLGWKYLWVDRYCIPQEDGPEKHSLIYSMDQIYRGATLSIIANGEQNLKYGLPGVSSVSRLPQPSIQIASEEYTLCWINMRTMVEQSEWSTRGWTFQEALLSTRKLVFNDTQLYFQCNSMLSMEMVLWEWPNGKRYQPEALLSWKVFPHDPRTLTILDLYDRIAEYRVRQLTYTSDRYKAFQGILQNFLQMDDPVKSLYGLPLEGGTRSTKSNCELLQFALSWASNRRATRNPLFPSWTWVGWEVMPNDLGSHNVEPYIIASLPKPGAPVPPGAFFRIAISVEFEDGTCMPWEEQYDDILQKSSVTRPPPCLVISGTVFDFYLSGNSTNVHHQMTELSPLPPGWSSVAYFDDPNIGRPGGLRLFLGLMITVGDYFNKYTITKDAISVLLLAPKNSSTYERIGLVKLILPVMKISELRGLVANPTSINGLSNVRKQTVRIM</sequence>
<evidence type="ECO:0000313" key="2">
    <source>
        <dbReference type="EMBL" id="PMD22854.1"/>
    </source>
</evidence>
<accession>A0A2J6Q9C7</accession>
<keyword evidence="3" id="KW-1185">Reference proteome</keyword>